<dbReference type="Proteomes" id="UP000799440">
    <property type="component" value="Unassembled WGS sequence"/>
</dbReference>
<dbReference type="AlphaFoldDB" id="A0A6A6VMI6"/>
<feature type="region of interest" description="Disordered" evidence="1">
    <location>
        <begin position="95"/>
        <end position="126"/>
    </location>
</feature>
<accession>A0A6A6VMI6</accession>
<protein>
    <submittedName>
        <fullName evidence="2">Uncharacterized protein</fullName>
    </submittedName>
</protein>
<gene>
    <name evidence="2" type="ORF">M011DRAFT_4816</name>
</gene>
<name>A0A6A6VMI6_9PLEO</name>
<organism evidence="2 3">
    <name type="scientific">Sporormia fimetaria CBS 119925</name>
    <dbReference type="NCBI Taxonomy" id="1340428"/>
    <lineage>
        <taxon>Eukaryota</taxon>
        <taxon>Fungi</taxon>
        <taxon>Dikarya</taxon>
        <taxon>Ascomycota</taxon>
        <taxon>Pezizomycotina</taxon>
        <taxon>Dothideomycetes</taxon>
        <taxon>Pleosporomycetidae</taxon>
        <taxon>Pleosporales</taxon>
        <taxon>Sporormiaceae</taxon>
        <taxon>Sporormia</taxon>
    </lineage>
</organism>
<evidence type="ECO:0000313" key="2">
    <source>
        <dbReference type="EMBL" id="KAF2751755.1"/>
    </source>
</evidence>
<evidence type="ECO:0000256" key="1">
    <source>
        <dbReference type="SAM" id="MobiDB-lite"/>
    </source>
</evidence>
<evidence type="ECO:0000313" key="3">
    <source>
        <dbReference type="Proteomes" id="UP000799440"/>
    </source>
</evidence>
<proteinExistence type="predicted"/>
<reference evidence="2" key="1">
    <citation type="journal article" date="2020" name="Stud. Mycol.">
        <title>101 Dothideomycetes genomes: a test case for predicting lifestyles and emergence of pathogens.</title>
        <authorList>
            <person name="Haridas S."/>
            <person name="Albert R."/>
            <person name="Binder M."/>
            <person name="Bloem J."/>
            <person name="Labutti K."/>
            <person name="Salamov A."/>
            <person name="Andreopoulos B."/>
            <person name="Baker S."/>
            <person name="Barry K."/>
            <person name="Bills G."/>
            <person name="Bluhm B."/>
            <person name="Cannon C."/>
            <person name="Castanera R."/>
            <person name="Culley D."/>
            <person name="Daum C."/>
            <person name="Ezra D."/>
            <person name="Gonzalez J."/>
            <person name="Henrissat B."/>
            <person name="Kuo A."/>
            <person name="Liang C."/>
            <person name="Lipzen A."/>
            <person name="Lutzoni F."/>
            <person name="Magnuson J."/>
            <person name="Mondo S."/>
            <person name="Nolan M."/>
            <person name="Ohm R."/>
            <person name="Pangilinan J."/>
            <person name="Park H.-J."/>
            <person name="Ramirez L."/>
            <person name="Alfaro M."/>
            <person name="Sun H."/>
            <person name="Tritt A."/>
            <person name="Yoshinaga Y."/>
            <person name="Zwiers L.-H."/>
            <person name="Turgeon B."/>
            <person name="Goodwin S."/>
            <person name="Spatafora J."/>
            <person name="Crous P."/>
            <person name="Grigoriev I."/>
        </authorList>
    </citation>
    <scope>NUCLEOTIDE SEQUENCE</scope>
    <source>
        <strain evidence="2">CBS 119925</strain>
    </source>
</reference>
<sequence length="160" mass="17715">MNRREVAPAEAESAPPNLRLAREGCDRRAEKAGRWQRRMSTASGTRSRGGECRRANHLIYICCLAFCDCSAHDLHPPGYAAHACPGALSACEPRSASPHLRHEPTRWTSNSAYEKKHARHSPGREIKTRRPWTAELALSLDCAWLGATSGSWAGDVTWEP</sequence>
<dbReference type="EMBL" id="MU006561">
    <property type="protein sequence ID" value="KAF2751755.1"/>
    <property type="molecule type" value="Genomic_DNA"/>
</dbReference>
<keyword evidence="3" id="KW-1185">Reference proteome</keyword>